<sequence>MRDRCSHAARALAIPHRTITIPGVLRSDMAQIELRTREATA</sequence>
<dbReference type="Proteomes" id="UP000185812">
    <property type="component" value="Unassembled WGS sequence"/>
</dbReference>
<organism evidence="1 2">
    <name type="scientific">Rhodothermus profundi</name>
    <dbReference type="NCBI Taxonomy" id="633813"/>
    <lineage>
        <taxon>Bacteria</taxon>
        <taxon>Pseudomonadati</taxon>
        <taxon>Rhodothermota</taxon>
        <taxon>Rhodothermia</taxon>
        <taxon>Rhodothermales</taxon>
        <taxon>Rhodothermaceae</taxon>
        <taxon>Rhodothermus</taxon>
    </lineage>
</organism>
<evidence type="ECO:0000313" key="1">
    <source>
        <dbReference type="EMBL" id="SHK06496.1"/>
    </source>
</evidence>
<dbReference type="AlphaFoldDB" id="A0A1M6PEX8"/>
<gene>
    <name evidence="1" type="ORF">SAMN04488087_0156</name>
</gene>
<evidence type="ECO:0000313" key="2">
    <source>
        <dbReference type="Proteomes" id="UP000185812"/>
    </source>
</evidence>
<proteinExistence type="predicted"/>
<reference evidence="2" key="1">
    <citation type="submission" date="2016-11" db="EMBL/GenBank/DDBJ databases">
        <authorList>
            <person name="Varghese N."/>
            <person name="Submissions S."/>
        </authorList>
    </citation>
    <scope>NUCLEOTIDE SEQUENCE [LARGE SCALE GENOMIC DNA]</scope>
    <source>
        <strain evidence="2">DSM 22212</strain>
    </source>
</reference>
<keyword evidence="2" id="KW-1185">Reference proteome</keyword>
<name>A0A1M6PEX8_9BACT</name>
<protein>
    <submittedName>
        <fullName evidence="1">Uncharacterized protein</fullName>
    </submittedName>
</protein>
<accession>A0A1M6PEX8</accession>
<dbReference type="EMBL" id="FRAU01000001">
    <property type="protein sequence ID" value="SHK06496.1"/>
    <property type="molecule type" value="Genomic_DNA"/>
</dbReference>